<comment type="caution">
    <text evidence="2">The sequence shown here is derived from an EMBL/GenBank/DDBJ whole genome shotgun (WGS) entry which is preliminary data.</text>
</comment>
<name>A0A9P7G0H6_9AGAR</name>
<evidence type="ECO:0000313" key="3">
    <source>
        <dbReference type="Proteomes" id="UP000775547"/>
    </source>
</evidence>
<dbReference type="EMBL" id="JABCKV010000554">
    <property type="protein sequence ID" value="KAG5640701.1"/>
    <property type="molecule type" value="Genomic_DNA"/>
</dbReference>
<evidence type="ECO:0000256" key="1">
    <source>
        <dbReference type="SAM" id="SignalP"/>
    </source>
</evidence>
<organism evidence="2 3">
    <name type="scientific">Asterophora parasitica</name>
    <dbReference type="NCBI Taxonomy" id="117018"/>
    <lineage>
        <taxon>Eukaryota</taxon>
        <taxon>Fungi</taxon>
        <taxon>Dikarya</taxon>
        <taxon>Basidiomycota</taxon>
        <taxon>Agaricomycotina</taxon>
        <taxon>Agaricomycetes</taxon>
        <taxon>Agaricomycetidae</taxon>
        <taxon>Agaricales</taxon>
        <taxon>Tricholomatineae</taxon>
        <taxon>Lyophyllaceae</taxon>
        <taxon>Asterophora</taxon>
    </lineage>
</organism>
<reference evidence="2" key="2">
    <citation type="submission" date="2021-10" db="EMBL/GenBank/DDBJ databases">
        <title>Phylogenomics reveals ancestral predisposition of the termite-cultivated fungus Termitomyces towards a domesticated lifestyle.</title>
        <authorList>
            <person name="Auxier B."/>
            <person name="Grum-Grzhimaylo A."/>
            <person name="Cardenas M.E."/>
            <person name="Lodge J.D."/>
            <person name="Laessoe T."/>
            <person name="Pedersen O."/>
            <person name="Smith M.E."/>
            <person name="Kuyper T.W."/>
            <person name="Franco-Molano E.A."/>
            <person name="Baroni T.J."/>
            <person name="Aanen D.K."/>
        </authorList>
    </citation>
    <scope>NUCLEOTIDE SEQUENCE</scope>
    <source>
        <strain evidence="2">AP01</strain>
        <tissue evidence="2">Mycelium</tissue>
    </source>
</reference>
<accession>A0A9P7G0H6</accession>
<keyword evidence="1" id="KW-0732">Signal</keyword>
<keyword evidence="3" id="KW-1185">Reference proteome</keyword>
<dbReference type="AlphaFoldDB" id="A0A9P7G0H6"/>
<dbReference type="OrthoDB" id="3014278at2759"/>
<dbReference type="Proteomes" id="UP000775547">
    <property type="component" value="Unassembled WGS sequence"/>
</dbReference>
<proteinExistence type="predicted"/>
<gene>
    <name evidence="2" type="ORF">DXG03_007487</name>
</gene>
<protein>
    <submittedName>
        <fullName evidence="2">Uncharacterized protein</fullName>
    </submittedName>
</protein>
<feature type="non-terminal residue" evidence="2">
    <location>
        <position position="84"/>
    </location>
</feature>
<sequence>MKFSSAILVALPIVLTSWTAAAVPQNRKGASSVEARNIDAINEARVVARALHERHAAEWALFERHFDETLLTARASGSCVNSRQ</sequence>
<evidence type="ECO:0000313" key="2">
    <source>
        <dbReference type="EMBL" id="KAG5640701.1"/>
    </source>
</evidence>
<reference evidence="2" key="1">
    <citation type="submission" date="2020-07" db="EMBL/GenBank/DDBJ databases">
        <authorList>
            <person name="Nieuwenhuis M."/>
            <person name="Van De Peppel L.J.J."/>
        </authorList>
    </citation>
    <scope>NUCLEOTIDE SEQUENCE</scope>
    <source>
        <strain evidence="2">AP01</strain>
        <tissue evidence="2">Mycelium</tissue>
    </source>
</reference>
<feature type="chain" id="PRO_5040157672" evidence="1">
    <location>
        <begin position="23"/>
        <end position="84"/>
    </location>
</feature>
<feature type="signal peptide" evidence="1">
    <location>
        <begin position="1"/>
        <end position="22"/>
    </location>
</feature>